<dbReference type="Pfam" id="PF10604">
    <property type="entry name" value="Polyketide_cyc2"/>
    <property type="match status" value="1"/>
</dbReference>
<organism evidence="2 3">
    <name type="scientific">Streptomyces griseorubiginosus</name>
    <dbReference type="NCBI Taxonomy" id="67304"/>
    <lineage>
        <taxon>Bacteria</taxon>
        <taxon>Bacillati</taxon>
        <taxon>Actinomycetota</taxon>
        <taxon>Actinomycetes</taxon>
        <taxon>Kitasatosporales</taxon>
        <taxon>Streptomycetaceae</taxon>
        <taxon>Streptomyces</taxon>
    </lineage>
</organism>
<reference evidence="1 4" key="2">
    <citation type="submission" date="2018-09" db="EMBL/GenBank/DDBJ databases">
        <title>Production of Trimethoprim by Streptomyces sp. 3E-1.</title>
        <authorList>
            <person name="Kang H.J."/>
            <person name="Kim S.B."/>
        </authorList>
    </citation>
    <scope>NUCLEOTIDE SEQUENCE [LARGE SCALE GENOMIC DNA]</scope>
    <source>
        <strain evidence="1 4">3E-1</strain>
    </source>
</reference>
<evidence type="ECO:0000313" key="2">
    <source>
        <dbReference type="EMBL" id="KUN65855.1"/>
    </source>
</evidence>
<reference evidence="2 3" key="1">
    <citation type="submission" date="2015-10" db="EMBL/GenBank/DDBJ databases">
        <title>Draft genome sequence of Streptomyces griseorubiginosus DSM 40469, type strain for the species Streptomyces griseorubiginosus.</title>
        <authorList>
            <person name="Ruckert C."/>
            <person name="Winkler A."/>
            <person name="Kalinowski J."/>
            <person name="Kampfer P."/>
            <person name="Glaeser S."/>
        </authorList>
    </citation>
    <scope>NUCLEOTIDE SEQUENCE [LARGE SCALE GENOMIC DNA]</scope>
    <source>
        <strain evidence="2 3">DSM 40469</strain>
    </source>
</reference>
<accession>A0A117PKW3</accession>
<dbReference type="Proteomes" id="UP000265765">
    <property type="component" value="Chromosome"/>
</dbReference>
<gene>
    <name evidence="2" type="ORF">AQJ54_19300</name>
    <name evidence="1" type="ORF">DWG14_00397</name>
</gene>
<proteinExistence type="predicted"/>
<name>A0A101S1Y6_9ACTN</name>
<keyword evidence="3" id="KW-1185">Reference proteome</keyword>
<dbReference type="InterPro" id="IPR023393">
    <property type="entry name" value="START-like_dom_sf"/>
</dbReference>
<dbReference type="InterPro" id="IPR019587">
    <property type="entry name" value="Polyketide_cyclase/dehydratase"/>
</dbReference>
<dbReference type="EMBL" id="CP032427">
    <property type="protein sequence ID" value="AYC36189.1"/>
    <property type="molecule type" value="Genomic_DNA"/>
</dbReference>
<protein>
    <submittedName>
        <fullName evidence="2">Polyketide cyclase</fullName>
    </submittedName>
</protein>
<dbReference type="EMBL" id="LMWV01000016">
    <property type="protein sequence ID" value="KUN65855.1"/>
    <property type="molecule type" value="Genomic_DNA"/>
</dbReference>
<dbReference type="Gene3D" id="3.30.530.20">
    <property type="match status" value="1"/>
</dbReference>
<accession>A0A101S1Y6</accession>
<dbReference type="AlphaFoldDB" id="A0A101S1Y6"/>
<dbReference type="Proteomes" id="UP000054375">
    <property type="component" value="Unassembled WGS sequence"/>
</dbReference>
<dbReference type="KEGG" id="sge:DWG14_00397"/>
<dbReference type="OrthoDB" id="3371087at2"/>
<dbReference type="CDD" id="cd08865">
    <property type="entry name" value="SRPBCC_10"/>
    <property type="match status" value="1"/>
</dbReference>
<dbReference type="SUPFAM" id="SSF55961">
    <property type="entry name" value="Bet v1-like"/>
    <property type="match status" value="1"/>
</dbReference>
<evidence type="ECO:0000313" key="4">
    <source>
        <dbReference type="Proteomes" id="UP000265765"/>
    </source>
</evidence>
<dbReference type="RefSeq" id="WP_062019433.1">
    <property type="nucleotide sequence ID" value="NZ_CP032427.1"/>
</dbReference>
<evidence type="ECO:0000313" key="3">
    <source>
        <dbReference type="Proteomes" id="UP000054375"/>
    </source>
</evidence>
<evidence type="ECO:0000313" key="1">
    <source>
        <dbReference type="EMBL" id="AYC36189.1"/>
    </source>
</evidence>
<dbReference type="GeneID" id="91279385"/>
<sequence>MIEVERVMTLDHPLTDVVGFLSDFANTEMWDPGTVTCDRVDSGPVSVGAEWRNVSVFRGHRTELLYRLARFDPDHLIFVGRNKTATSTDDLRFEDAGGRTRLIYRARIEFGGLARLATPLLKREFERLGDEVSERLPRAVDHALGTSSSWGDQPL</sequence>